<proteinExistence type="predicted"/>
<dbReference type="Proteomes" id="UP000614601">
    <property type="component" value="Unassembled WGS sequence"/>
</dbReference>
<dbReference type="Proteomes" id="UP000783686">
    <property type="component" value="Unassembled WGS sequence"/>
</dbReference>
<sequence length="67" mass="7041">MSKLIFLLLVTLLALTTVSAQSDWTGSGTILSPDGGGLGFGGGNSYNSYNSYNRGGYSPYNNYGFFG</sequence>
<evidence type="ECO:0000313" key="3">
    <source>
        <dbReference type="Proteomes" id="UP000614601"/>
    </source>
</evidence>
<keyword evidence="1" id="KW-0732">Signal</keyword>
<reference evidence="2" key="1">
    <citation type="submission" date="2020-09" db="EMBL/GenBank/DDBJ databases">
        <authorList>
            <person name="Kikuchi T."/>
        </authorList>
    </citation>
    <scope>NUCLEOTIDE SEQUENCE</scope>
    <source>
        <strain evidence="2">SH1</strain>
    </source>
</reference>
<organism evidence="2 3">
    <name type="scientific">Bursaphelenchus okinawaensis</name>
    <dbReference type="NCBI Taxonomy" id="465554"/>
    <lineage>
        <taxon>Eukaryota</taxon>
        <taxon>Metazoa</taxon>
        <taxon>Ecdysozoa</taxon>
        <taxon>Nematoda</taxon>
        <taxon>Chromadorea</taxon>
        <taxon>Rhabditida</taxon>
        <taxon>Tylenchina</taxon>
        <taxon>Tylenchomorpha</taxon>
        <taxon>Aphelenchoidea</taxon>
        <taxon>Aphelenchoididae</taxon>
        <taxon>Bursaphelenchus</taxon>
    </lineage>
</organism>
<keyword evidence="3" id="KW-1185">Reference proteome</keyword>
<dbReference type="EMBL" id="CAJFDH010000002">
    <property type="protein sequence ID" value="CAD5209298.1"/>
    <property type="molecule type" value="Genomic_DNA"/>
</dbReference>
<feature type="chain" id="PRO_5035681450" evidence="1">
    <location>
        <begin position="21"/>
        <end position="67"/>
    </location>
</feature>
<dbReference type="EMBL" id="CAJFCW020000002">
    <property type="protein sequence ID" value="CAG9088962.1"/>
    <property type="molecule type" value="Genomic_DNA"/>
</dbReference>
<dbReference type="AlphaFoldDB" id="A0A811K1J3"/>
<protein>
    <submittedName>
        <fullName evidence="2">Uncharacterized protein</fullName>
    </submittedName>
</protein>
<accession>A0A811K1J3</accession>
<name>A0A811K1J3_9BILA</name>
<gene>
    <name evidence="2" type="ORF">BOKJ2_LOCUS2610</name>
</gene>
<evidence type="ECO:0000313" key="2">
    <source>
        <dbReference type="EMBL" id="CAD5209298.1"/>
    </source>
</evidence>
<evidence type="ECO:0000256" key="1">
    <source>
        <dbReference type="SAM" id="SignalP"/>
    </source>
</evidence>
<feature type="signal peptide" evidence="1">
    <location>
        <begin position="1"/>
        <end position="20"/>
    </location>
</feature>
<comment type="caution">
    <text evidence="2">The sequence shown here is derived from an EMBL/GenBank/DDBJ whole genome shotgun (WGS) entry which is preliminary data.</text>
</comment>